<evidence type="ECO:0000313" key="4">
    <source>
        <dbReference type="Proteomes" id="UP000051086"/>
    </source>
</evidence>
<protein>
    <recommendedName>
        <fullName evidence="6">DUF2842 domain-containing protein</fullName>
    </recommendedName>
</protein>
<keyword evidence="4" id="KW-1185">Reference proteome</keyword>
<dbReference type="OrthoDB" id="7510023at2"/>
<reference evidence="3 5" key="2">
    <citation type="submission" date="2015-09" db="EMBL/GenBank/DDBJ databases">
        <authorList>
            <consortium name="Swine Surveillance"/>
        </authorList>
    </citation>
    <scope>NUCLEOTIDE SEQUENCE [LARGE SCALE GENOMIC DNA]</scope>
    <source>
        <strain evidence="3 5">5120</strain>
    </source>
</reference>
<reference evidence="2 4" key="1">
    <citation type="submission" date="2015-09" db="EMBL/GenBank/DDBJ databases">
        <authorList>
            <person name="Rodrigo-Torres L."/>
            <person name="Arahal D.R."/>
        </authorList>
    </citation>
    <scope>NUCLEOTIDE SEQUENCE [LARGE SCALE GENOMIC DNA]</scope>
    <source>
        <strain evidence="2 4">CECT 5118</strain>
    </source>
</reference>
<dbReference type="RefSeq" id="WP_058241707.1">
    <property type="nucleotide sequence ID" value="NZ_CYSB01000004.1"/>
</dbReference>
<evidence type="ECO:0000313" key="2">
    <source>
        <dbReference type="EMBL" id="CUH62613.1"/>
    </source>
</evidence>
<dbReference type="InterPro" id="IPR021265">
    <property type="entry name" value="DUF2842"/>
</dbReference>
<evidence type="ECO:0000313" key="3">
    <source>
        <dbReference type="EMBL" id="CUH70355.1"/>
    </source>
</evidence>
<keyword evidence="1" id="KW-0472">Membrane</keyword>
<dbReference type="EMBL" id="CYSC01000003">
    <property type="protein sequence ID" value="CUH70355.1"/>
    <property type="molecule type" value="Genomic_DNA"/>
</dbReference>
<feature type="transmembrane region" description="Helical" evidence="1">
    <location>
        <begin position="37"/>
        <end position="55"/>
    </location>
</feature>
<dbReference type="Proteomes" id="UP000051086">
    <property type="component" value="Unassembled WGS sequence"/>
</dbReference>
<evidence type="ECO:0000313" key="5">
    <source>
        <dbReference type="Proteomes" id="UP000051887"/>
    </source>
</evidence>
<keyword evidence="1" id="KW-1133">Transmembrane helix</keyword>
<accession>A0A0P1FPL5</accession>
<dbReference type="EMBL" id="CYSB01000004">
    <property type="protein sequence ID" value="CUH62613.1"/>
    <property type="molecule type" value="Genomic_DNA"/>
</dbReference>
<dbReference type="AlphaFoldDB" id="A0A0P1FPL5"/>
<name>A0A0P1FPL5_9RHOB</name>
<dbReference type="Pfam" id="PF11003">
    <property type="entry name" value="DUF2842"/>
    <property type="match status" value="1"/>
</dbReference>
<sequence length="77" mass="8283">MALSYKARRRLSLLVLLVGLPAYIVAAVSIVSLFDRPSILVELMVYIGLGVIWAVPLKTVFKGIGQADPNAPDDEAS</sequence>
<organism evidence="3 5">
    <name type="scientific">Thalassovita autumnalis</name>
    <dbReference type="NCBI Taxonomy" id="2072972"/>
    <lineage>
        <taxon>Bacteria</taxon>
        <taxon>Pseudomonadati</taxon>
        <taxon>Pseudomonadota</taxon>
        <taxon>Alphaproteobacteria</taxon>
        <taxon>Rhodobacterales</taxon>
        <taxon>Roseobacteraceae</taxon>
        <taxon>Thalassovita</taxon>
    </lineage>
</organism>
<dbReference type="Proteomes" id="UP000051887">
    <property type="component" value="Unassembled WGS sequence"/>
</dbReference>
<gene>
    <name evidence="2" type="ORF">TL5118_00099</name>
    <name evidence="3" type="ORF">TL5120_00131</name>
</gene>
<keyword evidence="1" id="KW-0812">Transmembrane</keyword>
<proteinExistence type="predicted"/>
<evidence type="ECO:0000256" key="1">
    <source>
        <dbReference type="SAM" id="Phobius"/>
    </source>
</evidence>
<evidence type="ECO:0008006" key="6">
    <source>
        <dbReference type="Google" id="ProtNLM"/>
    </source>
</evidence>